<dbReference type="AlphaFoldDB" id="A0A1J8PQJ8"/>
<comment type="caution">
    <text evidence="2">The sequence shown here is derived from an EMBL/GenBank/DDBJ whole genome shotgun (WGS) entry which is preliminary data.</text>
</comment>
<evidence type="ECO:0000313" key="3">
    <source>
        <dbReference type="Proteomes" id="UP000183567"/>
    </source>
</evidence>
<feature type="transmembrane region" description="Helical" evidence="1">
    <location>
        <begin position="12"/>
        <end position="33"/>
    </location>
</feature>
<dbReference type="EMBL" id="LVVM01005199">
    <property type="protein sequence ID" value="OJA11165.1"/>
    <property type="molecule type" value="Genomic_DNA"/>
</dbReference>
<keyword evidence="1" id="KW-1133">Transmembrane helix</keyword>
<evidence type="ECO:0000313" key="2">
    <source>
        <dbReference type="EMBL" id="OJA11165.1"/>
    </source>
</evidence>
<keyword evidence="1" id="KW-0472">Membrane</keyword>
<gene>
    <name evidence="2" type="ORF">AZE42_10637</name>
</gene>
<dbReference type="Proteomes" id="UP000183567">
    <property type="component" value="Unassembled WGS sequence"/>
</dbReference>
<accession>A0A1J8PQJ8</accession>
<dbReference type="OrthoDB" id="2692685at2759"/>
<keyword evidence="3" id="KW-1185">Reference proteome</keyword>
<protein>
    <submittedName>
        <fullName evidence="2">Uncharacterized protein</fullName>
    </submittedName>
</protein>
<evidence type="ECO:0000256" key="1">
    <source>
        <dbReference type="SAM" id="Phobius"/>
    </source>
</evidence>
<proteinExistence type="predicted"/>
<keyword evidence="1" id="KW-0812">Transmembrane</keyword>
<organism evidence="2 3">
    <name type="scientific">Rhizopogon vesiculosus</name>
    <dbReference type="NCBI Taxonomy" id="180088"/>
    <lineage>
        <taxon>Eukaryota</taxon>
        <taxon>Fungi</taxon>
        <taxon>Dikarya</taxon>
        <taxon>Basidiomycota</taxon>
        <taxon>Agaricomycotina</taxon>
        <taxon>Agaricomycetes</taxon>
        <taxon>Agaricomycetidae</taxon>
        <taxon>Boletales</taxon>
        <taxon>Suillineae</taxon>
        <taxon>Rhizopogonaceae</taxon>
        <taxon>Rhizopogon</taxon>
    </lineage>
</organism>
<reference evidence="2 3" key="1">
    <citation type="submission" date="2016-03" db="EMBL/GenBank/DDBJ databases">
        <title>Comparative genomics of the ectomycorrhizal sister species Rhizopogon vinicolor and Rhizopogon vesiculosus (Basidiomycota: Boletales) reveals a divergence of the mating type B locus.</title>
        <authorList>
            <person name="Mujic A.B."/>
            <person name="Kuo A."/>
            <person name="Tritt A."/>
            <person name="Lipzen A."/>
            <person name="Chen C."/>
            <person name="Johnson J."/>
            <person name="Sharma A."/>
            <person name="Barry K."/>
            <person name="Grigoriev I.V."/>
            <person name="Spatafora J.W."/>
        </authorList>
    </citation>
    <scope>NUCLEOTIDE SEQUENCE [LARGE SCALE GENOMIC DNA]</scope>
    <source>
        <strain evidence="2 3">AM-OR11-056</strain>
    </source>
</reference>
<name>A0A1J8PQJ8_9AGAM</name>
<sequence length="55" mass="6449">MTIVSNDPSWWPIINSQILSSYSIVICFSMVVYDWGEQHNTSVEIVDSMYLWYSL</sequence>